<dbReference type="RefSeq" id="WP_344223894.1">
    <property type="nucleotide sequence ID" value="NZ_BAAAQA010000008.1"/>
</dbReference>
<organism evidence="1 2">
    <name type="scientific">Kocuria atrinae</name>
    <dbReference type="NCBI Taxonomy" id="592377"/>
    <lineage>
        <taxon>Bacteria</taxon>
        <taxon>Bacillati</taxon>
        <taxon>Actinomycetota</taxon>
        <taxon>Actinomycetes</taxon>
        <taxon>Micrococcales</taxon>
        <taxon>Micrococcaceae</taxon>
        <taxon>Kocuria</taxon>
    </lineage>
</organism>
<evidence type="ECO:0000313" key="2">
    <source>
        <dbReference type="Proteomes" id="UP001500166"/>
    </source>
</evidence>
<accession>A0ABP5J8N2</accession>
<keyword evidence="2" id="KW-1185">Reference proteome</keyword>
<reference evidence="2" key="1">
    <citation type="journal article" date="2019" name="Int. J. Syst. Evol. Microbiol.">
        <title>The Global Catalogue of Microorganisms (GCM) 10K type strain sequencing project: providing services to taxonomists for standard genome sequencing and annotation.</title>
        <authorList>
            <consortium name="The Broad Institute Genomics Platform"/>
            <consortium name="The Broad Institute Genome Sequencing Center for Infectious Disease"/>
            <person name="Wu L."/>
            <person name="Ma J."/>
        </authorList>
    </citation>
    <scope>NUCLEOTIDE SEQUENCE [LARGE SCALE GENOMIC DNA]</scope>
    <source>
        <strain evidence="2">JCM 15914</strain>
    </source>
</reference>
<name>A0ABP5J8N2_9MICC</name>
<sequence length="51" mass="5254">MAHRPSSTRATIRWKGVLVAVAGACLIMANMNPAHPDDNGLQVAAAASVIV</sequence>
<comment type="caution">
    <text evidence="1">The sequence shown here is derived from an EMBL/GenBank/DDBJ whole genome shotgun (WGS) entry which is preliminary data.</text>
</comment>
<dbReference type="EMBL" id="BAAAQA010000008">
    <property type="protein sequence ID" value="GAA2113218.1"/>
    <property type="molecule type" value="Genomic_DNA"/>
</dbReference>
<proteinExistence type="predicted"/>
<dbReference type="Proteomes" id="UP001500166">
    <property type="component" value="Unassembled WGS sequence"/>
</dbReference>
<gene>
    <name evidence="1" type="ORF">GCM10009824_09780</name>
</gene>
<evidence type="ECO:0000313" key="1">
    <source>
        <dbReference type="EMBL" id="GAA2113218.1"/>
    </source>
</evidence>
<protein>
    <submittedName>
        <fullName evidence="1">Uncharacterized protein</fullName>
    </submittedName>
</protein>